<proteinExistence type="predicted"/>
<comment type="caution">
    <text evidence="2">The sequence shown here is derived from an EMBL/GenBank/DDBJ whole genome shotgun (WGS) entry which is preliminary data.</text>
</comment>
<feature type="domain" description="DSBA-like thioredoxin" evidence="1">
    <location>
        <begin position="12"/>
        <end position="203"/>
    </location>
</feature>
<dbReference type="InterPro" id="IPR036249">
    <property type="entry name" value="Thioredoxin-like_sf"/>
</dbReference>
<dbReference type="PANTHER" id="PTHR13887:SF41">
    <property type="entry name" value="THIOREDOXIN SUPERFAMILY PROTEIN"/>
    <property type="match status" value="1"/>
</dbReference>
<dbReference type="EMBL" id="JALJXV010000008">
    <property type="protein sequence ID" value="MCP1676094.1"/>
    <property type="molecule type" value="Genomic_DNA"/>
</dbReference>
<dbReference type="SUPFAM" id="SSF52833">
    <property type="entry name" value="Thioredoxin-like"/>
    <property type="match status" value="1"/>
</dbReference>
<evidence type="ECO:0000313" key="2">
    <source>
        <dbReference type="EMBL" id="MCP1676094.1"/>
    </source>
</evidence>
<dbReference type="RefSeq" id="WP_253480801.1">
    <property type="nucleotide sequence ID" value="NZ_JALJXV010000008.1"/>
</dbReference>
<protein>
    <submittedName>
        <fullName evidence="2">DsbA family dithiol-disulfide isomerase</fullName>
    </submittedName>
</protein>
<organism evidence="2 3">
    <name type="scientific">Natronocella acetinitrilica</name>
    <dbReference type="NCBI Taxonomy" id="414046"/>
    <lineage>
        <taxon>Bacteria</taxon>
        <taxon>Pseudomonadati</taxon>
        <taxon>Pseudomonadota</taxon>
        <taxon>Gammaproteobacteria</taxon>
        <taxon>Chromatiales</taxon>
        <taxon>Ectothiorhodospiraceae</taxon>
        <taxon>Natronocella</taxon>
    </lineage>
</organism>
<dbReference type="PANTHER" id="PTHR13887">
    <property type="entry name" value="GLUTATHIONE S-TRANSFERASE KAPPA"/>
    <property type="match status" value="1"/>
</dbReference>
<dbReference type="GO" id="GO:0016491">
    <property type="term" value="F:oxidoreductase activity"/>
    <property type="evidence" value="ECO:0007669"/>
    <property type="project" value="InterPro"/>
</dbReference>
<dbReference type="Pfam" id="PF01323">
    <property type="entry name" value="DSBA"/>
    <property type="match status" value="1"/>
</dbReference>
<dbReference type="AlphaFoldDB" id="A0AAE3G6S8"/>
<evidence type="ECO:0000313" key="3">
    <source>
        <dbReference type="Proteomes" id="UP001205843"/>
    </source>
</evidence>
<name>A0AAE3G6S8_9GAMM</name>
<dbReference type="InterPro" id="IPR001853">
    <property type="entry name" value="DSBA-like_thioredoxin_dom"/>
</dbReference>
<reference evidence="2" key="1">
    <citation type="submission" date="2022-03" db="EMBL/GenBank/DDBJ databases">
        <title>Genomic Encyclopedia of Type Strains, Phase III (KMG-III): the genomes of soil and plant-associated and newly described type strains.</title>
        <authorList>
            <person name="Whitman W."/>
        </authorList>
    </citation>
    <scope>NUCLEOTIDE SEQUENCE</scope>
    <source>
        <strain evidence="2">ANL 6-2</strain>
    </source>
</reference>
<keyword evidence="2" id="KW-0413">Isomerase</keyword>
<accession>A0AAE3G6S8</accession>
<keyword evidence="3" id="KW-1185">Reference proteome</keyword>
<dbReference type="Gene3D" id="3.40.30.10">
    <property type="entry name" value="Glutaredoxin"/>
    <property type="match status" value="1"/>
</dbReference>
<dbReference type="GO" id="GO:0016853">
    <property type="term" value="F:isomerase activity"/>
    <property type="evidence" value="ECO:0007669"/>
    <property type="project" value="UniProtKB-KW"/>
</dbReference>
<gene>
    <name evidence="2" type="ORF">J2T57_003253</name>
</gene>
<sequence>MSTSRTATSVPVTLFFDYNCPFCYVGSHRLEQLAQEYPLDILWRFVEIHPGNDPAGQPLESLGYPRDRWQAMTQALESMVEEDGLPWRSRSFTTNSRKAMQLAQATLLQRPQAFLPLHRAIFHRYFAEGDNIGDVQVLEALATEHGVDDLTEIAWKTEGPTKVLLAHVDAARELGLTGVPTLVVSGKPFAGAVSLDLLRQALAREAHQSPDQE</sequence>
<dbReference type="Proteomes" id="UP001205843">
    <property type="component" value="Unassembled WGS sequence"/>
</dbReference>
<evidence type="ECO:0000259" key="1">
    <source>
        <dbReference type="Pfam" id="PF01323"/>
    </source>
</evidence>